<feature type="region of interest" description="Disordered" evidence="1">
    <location>
        <begin position="38"/>
        <end position="57"/>
    </location>
</feature>
<organism evidence="2 3">
    <name type="scientific">Sphaeroforma arctica JP610</name>
    <dbReference type="NCBI Taxonomy" id="667725"/>
    <lineage>
        <taxon>Eukaryota</taxon>
        <taxon>Ichthyosporea</taxon>
        <taxon>Ichthyophonida</taxon>
        <taxon>Sphaeroforma</taxon>
    </lineage>
</organism>
<sequence>MSLCNRLRDVAHTYAHIAEKELQFTLCRAIEWCDAQEGDTKMRAPPPERTDTSIIAT</sequence>
<dbReference type="GeneID" id="25909681"/>
<proteinExistence type="predicted"/>
<feature type="compositionally biased region" description="Basic and acidic residues" evidence="1">
    <location>
        <begin position="38"/>
        <end position="51"/>
    </location>
</feature>
<reference evidence="2 3" key="1">
    <citation type="submission" date="2011-02" db="EMBL/GenBank/DDBJ databases">
        <title>The Genome Sequence of Sphaeroforma arctica JP610.</title>
        <authorList>
            <consortium name="The Broad Institute Genome Sequencing Platform"/>
            <person name="Russ C."/>
            <person name="Cuomo C."/>
            <person name="Young S.K."/>
            <person name="Zeng Q."/>
            <person name="Gargeya S."/>
            <person name="Alvarado L."/>
            <person name="Berlin A."/>
            <person name="Chapman S.B."/>
            <person name="Chen Z."/>
            <person name="Freedman E."/>
            <person name="Gellesch M."/>
            <person name="Goldberg J."/>
            <person name="Griggs A."/>
            <person name="Gujja S."/>
            <person name="Heilman E."/>
            <person name="Heiman D."/>
            <person name="Howarth C."/>
            <person name="Mehta T."/>
            <person name="Neiman D."/>
            <person name="Pearson M."/>
            <person name="Roberts A."/>
            <person name="Saif S."/>
            <person name="Shea T."/>
            <person name="Shenoy N."/>
            <person name="Sisk P."/>
            <person name="Stolte C."/>
            <person name="Sykes S."/>
            <person name="White J."/>
            <person name="Yandava C."/>
            <person name="Burger G."/>
            <person name="Gray M.W."/>
            <person name="Holland P.W.H."/>
            <person name="King N."/>
            <person name="Lang F.B.F."/>
            <person name="Roger A.J."/>
            <person name="Ruiz-Trillo I."/>
            <person name="Haas B."/>
            <person name="Nusbaum C."/>
            <person name="Birren B."/>
        </authorList>
    </citation>
    <scope>NUCLEOTIDE SEQUENCE [LARGE SCALE GENOMIC DNA]</scope>
    <source>
        <strain evidence="2 3">JP610</strain>
    </source>
</reference>
<gene>
    <name evidence="2" type="ORF">SARC_09177</name>
</gene>
<keyword evidence="3" id="KW-1185">Reference proteome</keyword>
<dbReference type="RefSeq" id="XP_014152291.1">
    <property type="nucleotide sequence ID" value="XM_014296816.1"/>
</dbReference>
<evidence type="ECO:0000313" key="3">
    <source>
        <dbReference type="Proteomes" id="UP000054560"/>
    </source>
</evidence>
<name>A0A0L0FNS1_9EUKA</name>
<dbReference type="Proteomes" id="UP000054560">
    <property type="component" value="Unassembled WGS sequence"/>
</dbReference>
<dbReference type="AlphaFoldDB" id="A0A0L0FNS1"/>
<accession>A0A0L0FNS1</accession>
<protein>
    <submittedName>
        <fullName evidence="2">Uncharacterized protein</fullName>
    </submittedName>
</protein>
<evidence type="ECO:0000256" key="1">
    <source>
        <dbReference type="SAM" id="MobiDB-lite"/>
    </source>
</evidence>
<dbReference type="EMBL" id="KQ242498">
    <property type="protein sequence ID" value="KNC78389.1"/>
    <property type="molecule type" value="Genomic_DNA"/>
</dbReference>
<evidence type="ECO:0000313" key="2">
    <source>
        <dbReference type="EMBL" id="KNC78389.1"/>
    </source>
</evidence>